<name>A0ABQ4J7U9_9ACTN</name>
<protein>
    <recommendedName>
        <fullName evidence="4">Secreted protein</fullName>
    </recommendedName>
</protein>
<accession>A0ABQ4J7U9</accession>
<reference evidence="2 3" key="1">
    <citation type="submission" date="2021-01" db="EMBL/GenBank/DDBJ databases">
        <title>Whole genome shotgun sequence of Verrucosispora qiuiae NBRC 106684.</title>
        <authorList>
            <person name="Komaki H."/>
            <person name="Tamura T."/>
        </authorList>
    </citation>
    <scope>NUCLEOTIDE SEQUENCE [LARGE SCALE GENOMIC DNA]</scope>
    <source>
        <strain evidence="2 3">NBRC 106684</strain>
    </source>
</reference>
<sequence>MVAALVALAALVVLVPAAAPVPVAIAVRSRTSAVRSRHHPPRAAGVGSALPGTTFADATAPLSRSATVSTSCARRRPVRRQSTQSPVTRPTPPQS</sequence>
<evidence type="ECO:0000313" key="3">
    <source>
        <dbReference type="Proteomes" id="UP000653076"/>
    </source>
</evidence>
<evidence type="ECO:0000256" key="1">
    <source>
        <dbReference type="SAM" id="MobiDB-lite"/>
    </source>
</evidence>
<comment type="caution">
    <text evidence="2">The sequence shown here is derived from an EMBL/GenBank/DDBJ whole genome shotgun (WGS) entry which is preliminary data.</text>
</comment>
<feature type="compositionally biased region" description="Polar residues" evidence="1">
    <location>
        <begin position="62"/>
        <end position="72"/>
    </location>
</feature>
<proteinExistence type="predicted"/>
<feature type="region of interest" description="Disordered" evidence="1">
    <location>
        <begin position="30"/>
        <end position="95"/>
    </location>
</feature>
<gene>
    <name evidence="2" type="ORF">Vqi01_12530</name>
</gene>
<keyword evidence="3" id="KW-1185">Reference proteome</keyword>
<evidence type="ECO:0008006" key="4">
    <source>
        <dbReference type="Google" id="ProtNLM"/>
    </source>
</evidence>
<dbReference type="EMBL" id="BOPC01000015">
    <property type="protein sequence ID" value="GIJ26091.1"/>
    <property type="molecule type" value="Genomic_DNA"/>
</dbReference>
<evidence type="ECO:0000313" key="2">
    <source>
        <dbReference type="EMBL" id="GIJ26091.1"/>
    </source>
</evidence>
<dbReference type="Proteomes" id="UP000653076">
    <property type="component" value="Unassembled WGS sequence"/>
</dbReference>
<organism evidence="2 3">
    <name type="scientific">Micromonospora qiuiae</name>
    <dbReference type="NCBI Taxonomy" id="502268"/>
    <lineage>
        <taxon>Bacteria</taxon>
        <taxon>Bacillati</taxon>
        <taxon>Actinomycetota</taxon>
        <taxon>Actinomycetes</taxon>
        <taxon>Micromonosporales</taxon>
        <taxon>Micromonosporaceae</taxon>
        <taxon>Micromonospora</taxon>
    </lineage>
</organism>